<dbReference type="AlphaFoldDB" id="A0A9P7FRX6"/>
<name>A0A9P7FRX6_9AGAR</name>
<dbReference type="Proteomes" id="UP000717328">
    <property type="component" value="Unassembled WGS sequence"/>
</dbReference>
<proteinExistence type="predicted"/>
<protein>
    <submittedName>
        <fullName evidence="2">Uncharacterized protein</fullName>
    </submittedName>
</protein>
<feature type="region of interest" description="Disordered" evidence="1">
    <location>
        <begin position="1"/>
        <end position="65"/>
    </location>
</feature>
<feature type="compositionally biased region" description="Acidic residues" evidence="1">
    <location>
        <begin position="112"/>
        <end position="127"/>
    </location>
</feature>
<feature type="compositionally biased region" description="Polar residues" evidence="1">
    <location>
        <begin position="11"/>
        <end position="20"/>
    </location>
</feature>
<evidence type="ECO:0000313" key="2">
    <source>
        <dbReference type="EMBL" id="KAG5634270.1"/>
    </source>
</evidence>
<reference evidence="2" key="2">
    <citation type="submission" date="2021-10" db="EMBL/GenBank/DDBJ databases">
        <title>Phylogenomics reveals ancestral predisposition of the termite-cultivated fungus Termitomyces towards a domesticated lifestyle.</title>
        <authorList>
            <person name="Auxier B."/>
            <person name="Grum-Grzhimaylo A."/>
            <person name="Cardenas M.E."/>
            <person name="Lodge J.D."/>
            <person name="Laessoe T."/>
            <person name="Pedersen O."/>
            <person name="Smith M.E."/>
            <person name="Kuyper T.W."/>
            <person name="Franco-Molano E.A."/>
            <person name="Baroni T.J."/>
            <person name="Aanen D.K."/>
        </authorList>
    </citation>
    <scope>NUCLEOTIDE SEQUENCE</scope>
    <source>
        <strain evidence="2">D49</strain>
    </source>
</reference>
<evidence type="ECO:0000313" key="3">
    <source>
        <dbReference type="Proteomes" id="UP000717328"/>
    </source>
</evidence>
<feature type="compositionally biased region" description="Acidic residues" evidence="1">
    <location>
        <begin position="52"/>
        <end position="61"/>
    </location>
</feature>
<sequence length="136" mass="15319">MSGPSSPAVYSPSTNPQPSSWADLPDELPDLDDTIAEFKQSASSWESSWPSEDNDDEDEDYEANHDLGEHLAELWQKLKDVNLRPRTFYYRDVEDSDNDGSEFEGDSIPGLTDEDDSGPETDTDSEFLQDHVPHDH</sequence>
<feature type="region of interest" description="Disordered" evidence="1">
    <location>
        <begin position="90"/>
        <end position="136"/>
    </location>
</feature>
<keyword evidence="3" id="KW-1185">Reference proteome</keyword>
<dbReference type="EMBL" id="JABCKI010006510">
    <property type="protein sequence ID" value="KAG5634270.1"/>
    <property type="molecule type" value="Genomic_DNA"/>
</dbReference>
<gene>
    <name evidence="2" type="ORF">H0H81_002598</name>
</gene>
<accession>A0A9P7FRX6</accession>
<organism evidence="2 3">
    <name type="scientific">Sphagnurus paluster</name>
    <dbReference type="NCBI Taxonomy" id="117069"/>
    <lineage>
        <taxon>Eukaryota</taxon>
        <taxon>Fungi</taxon>
        <taxon>Dikarya</taxon>
        <taxon>Basidiomycota</taxon>
        <taxon>Agaricomycotina</taxon>
        <taxon>Agaricomycetes</taxon>
        <taxon>Agaricomycetidae</taxon>
        <taxon>Agaricales</taxon>
        <taxon>Tricholomatineae</taxon>
        <taxon>Lyophyllaceae</taxon>
        <taxon>Sphagnurus</taxon>
    </lineage>
</organism>
<comment type="caution">
    <text evidence="2">The sequence shown here is derived from an EMBL/GenBank/DDBJ whole genome shotgun (WGS) entry which is preliminary data.</text>
</comment>
<feature type="compositionally biased region" description="Acidic residues" evidence="1">
    <location>
        <begin position="94"/>
        <end position="105"/>
    </location>
</feature>
<evidence type="ECO:0000256" key="1">
    <source>
        <dbReference type="SAM" id="MobiDB-lite"/>
    </source>
</evidence>
<reference evidence="2" key="1">
    <citation type="submission" date="2021-02" db="EMBL/GenBank/DDBJ databases">
        <authorList>
            <person name="Nieuwenhuis M."/>
            <person name="Van De Peppel L.J.J."/>
        </authorList>
    </citation>
    <scope>NUCLEOTIDE SEQUENCE</scope>
    <source>
        <strain evidence="2">D49</strain>
    </source>
</reference>
<feature type="compositionally biased region" description="Acidic residues" evidence="1">
    <location>
        <begin position="24"/>
        <end position="35"/>
    </location>
</feature>